<dbReference type="Gene3D" id="3.10.50.40">
    <property type="match status" value="2"/>
</dbReference>
<dbReference type="Gene3D" id="1.10.4030.10">
    <property type="entry name" value="Porin chaperone SurA, peptide-binding domain"/>
    <property type="match status" value="1"/>
</dbReference>
<dbReference type="PANTHER" id="PTHR47637:SF1">
    <property type="entry name" value="CHAPERONE SURA"/>
    <property type="match status" value="1"/>
</dbReference>
<dbReference type="Pfam" id="PF00639">
    <property type="entry name" value="Rotamase"/>
    <property type="match status" value="2"/>
</dbReference>
<dbReference type="GO" id="GO:0003755">
    <property type="term" value="F:peptidyl-prolyl cis-trans isomerase activity"/>
    <property type="evidence" value="ECO:0007669"/>
    <property type="project" value="UniProtKB-KW"/>
</dbReference>
<proteinExistence type="predicted"/>
<dbReference type="InterPro" id="IPR027304">
    <property type="entry name" value="Trigger_fact/SurA_dom_sf"/>
</dbReference>
<dbReference type="SUPFAM" id="SSF54534">
    <property type="entry name" value="FKBP-like"/>
    <property type="match status" value="2"/>
</dbReference>
<evidence type="ECO:0000256" key="2">
    <source>
        <dbReference type="PROSITE-ProRule" id="PRU00278"/>
    </source>
</evidence>
<dbReference type="InterPro" id="IPR000297">
    <property type="entry name" value="PPIase_PpiC"/>
</dbReference>
<keyword evidence="2" id="KW-0697">Rotamase</keyword>
<keyword evidence="1" id="KW-0732">Signal</keyword>
<sequence>MMMAAFAPCFAQTQVADKIVGVVGNKIILQSDVNQQFQGEKQSNPNLPDSAKCTILYTMLAQQILVEQAGRDSVIVSDEEVTSNLDNRIRAWMQDAGGKERLEEASGRTIYQLKDDYREFFKDKLTAERMQGQLMKDVKITPQEVEAFFNKIPKDSLPPFPASVSVGQIVIKPKYDPEIEQLAKEKLEGIRKEIVENGKSFATMAGIYGMDGTKDMGGEMDINRKEFDQQFVAAAYRLQPGEISPVIKTKFGFHIIQMVRRMGEEAKVRHIVIVPEITNVDLQKTLKRLDSIRADLVSGKISFAEGVGKYSTDEQAKMTGGMVYDQMGNANLGIDQLDPDMARSVGDMKVGEYSQPQIYTDNPYTKTRSCRILYLKGRTDPHILNLKDDYSKIQQKALEFKQNEFLAKWISERISSYYIKIDPEYKDCVELKGWMPVAKNTSAQ</sequence>
<evidence type="ECO:0000256" key="1">
    <source>
        <dbReference type="ARBA" id="ARBA00022729"/>
    </source>
</evidence>
<name>A0A2P8D695_9BACT</name>
<keyword evidence="5" id="KW-1185">Reference proteome</keyword>
<evidence type="ECO:0000259" key="3">
    <source>
        <dbReference type="PROSITE" id="PS50198"/>
    </source>
</evidence>
<dbReference type="Proteomes" id="UP000240572">
    <property type="component" value="Unassembled WGS sequence"/>
</dbReference>
<keyword evidence="2" id="KW-0413">Isomerase</keyword>
<accession>A0A2P8D695</accession>
<gene>
    <name evidence="4" type="ORF">B0I18_103322</name>
</gene>
<dbReference type="PROSITE" id="PS50198">
    <property type="entry name" value="PPIC_PPIASE_2"/>
    <property type="match status" value="2"/>
</dbReference>
<protein>
    <submittedName>
        <fullName evidence="4">Periplasmic chaperone for outer membrane proteins SurA</fullName>
    </submittedName>
</protein>
<organism evidence="4 5">
    <name type="scientific">Taibaiella chishuiensis</name>
    <dbReference type="NCBI Taxonomy" id="1434707"/>
    <lineage>
        <taxon>Bacteria</taxon>
        <taxon>Pseudomonadati</taxon>
        <taxon>Bacteroidota</taxon>
        <taxon>Chitinophagia</taxon>
        <taxon>Chitinophagales</taxon>
        <taxon>Chitinophagaceae</taxon>
        <taxon>Taibaiella</taxon>
    </lineage>
</organism>
<dbReference type="EMBL" id="PYGD01000003">
    <property type="protein sequence ID" value="PSK92740.1"/>
    <property type="molecule type" value="Genomic_DNA"/>
</dbReference>
<comment type="caution">
    <text evidence="4">The sequence shown here is derived from an EMBL/GenBank/DDBJ whole genome shotgun (WGS) entry which is preliminary data.</text>
</comment>
<evidence type="ECO:0000313" key="4">
    <source>
        <dbReference type="EMBL" id="PSK92740.1"/>
    </source>
</evidence>
<dbReference type="InterPro" id="IPR050280">
    <property type="entry name" value="OMP_Chaperone_SurA"/>
</dbReference>
<reference evidence="4 5" key="1">
    <citation type="submission" date="2018-03" db="EMBL/GenBank/DDBJ databases">
        <title>Genomic Encyclopedia of Type Strains, Phase III (KMG-III): the genomes of soil and plant-associated and newly described type strains.</title>
        <authorList>
            <person name="Whitman W."/>
        </authorList>
    </citation>
    <scope>NUCLEOTIDE SEQUENCE [LARGE SCALE GENOMIC DNA]</scope>
    <source>
        <strain evidence="4 5">CGMCC 1.12700</strain>
    </source>
</reference>
<feature type="domain" description="PpiC" evidence="3">
    <location>
        <begin position="263"/>
        <end position="356"/>
    </location>
</feature>
<evidence type="ECO:0000313" key="5">
    <source>
        <dbReference type="Proteomes" id="UP000240572"/>
    </source>
</evidence>
<dbReference type="InterPro" id="IPR046357">
    <property type="entry name" value="PPIase_dom_sf"/>
</dbReference>
<dbReference type="AlphaFoldDB" id="A0A2P8D695"/>
<feature type="domain" description="PpiC" evidence="3">
    <location>
        <begin position="161"/>
        <end position="260"/>
    </location>
</feature>
<dbReference type="PANTHER" id="PTHR47637">
    <property type="entry name" value="CHAPERONE SURA"/>
    <property type="match status" value="1"/>
</dbReference>
<dbReference type="SUPFAM" id="SSF109998">
    <property type="entry name" value="Triger factor/SurA peptide-binding domain-like"/>
    <property type="match status" value="1"/>
</dbReference>